<keyword evidence="4" id="KW-0511">Multifunctional enzyme</keyword>
<evidence type="ECO:0000256" key="5">
    <source>
        <dbReference type="ARBA" id="ARBA00023315"/>
    </source>
</evidence>
<dbReference type="SUPFAM" id="SSF47336">
    <property type="entry name" value="ACP-like"/>
    <property type="match status" value="1"/>
</dbReference>
<dbReference type="InterPro" id="IPR016035">
    <property type="entry name" value="Acyl_Trfase/lysoPLipase"/>
</dbReference>
<feature type="compositionally biased region" description="Polar residues" evidence="7">
    <location>
        <begin position="1611"/>
        <end position="1621"/>
    </location>
</feature>
<dbReference type="Gene3D" id="1.10.1200.10">
    <property type="entry name" value="ACP-like"/>
    <property type="match status" value="1"/>
</dbReference>
<dbReference type="Gene3D" id="3.40.50.720">
    <property type="entry name" value="NAD(P)-binding Rossmann-like Domain"/>
    <property type="match status" value="1"/>
</dbReference>
<evidence type="ECO:0000256" key="6">
    <source>
        <dbReference type="PROSITE-ProRule" id="PRU01363"/>
    </source>
</evidence>
<dbReference type="PANTHER" id="PTHR45681:SF6">
    <property type="entry name" value="POLYKETIDE SYNTHASE 37"/>
    <property type="match status" value="1"/>
</dbReference>
<dbReference type="Pfam" id="PF07993">
    <property type="entry name" value="NAD_binding_4"/>
    <property type="match status" value="1"/>
</dbReference>
<feature type="domain" description="PKS/mFAS DH" evidence="10">
    <location>
        <begin position="1258"/>
        <end position="1572"/>
    </location>
</feature>
<feature type="region of interest" description="C-terminal hotdog fold" evidence="6">
    <location>
        <begin position="1421"/>
        <end position="1572"/>
    </location>
</feature>
<dbReference type="Gene3D" id="3.10.129.110">
    <property type="entry name" value="Polyketide synthase dehydratase"/>
    <property type="match status" value="1"/>
</dbReference>
<keyword evidence="2" id="KW-0597">Phosphoprotein</keyword>
<proteinExistence type="predicted"/>
<dbReference type="InterPro" id="IPR009081">
    <property type="entry name" value="PP-bd_ACP"/>
</dbReference>
<dbReference type="InterPro" id="IPR016039">
    <property type="entry name" value="Thiolase-like"/>
</dbReference>
<dbReference type="Pfam" id="PF08242">
    <property type="entry name" value="Methyltransf_12"/>
    <property type="match status" value="1"/>
</dbReference>
<dbReference type="Pfam" id="PF00698">
    <property type="entry name" value="Acyl_transf_1"/>
    <property type="match status" value="1"/>
</dbReference>
<protein>
    <submittedName>
        <fullName evidence="11">Type I Iterative Polyketide synthase (PKS)</fullName>
    </submittedName>
</protein>
<evidence type="ECO:0000256" key="3">
    <source>
        <dbReference type="ARBA" id="ARBA00022679"/>
    </source>
</evidence>
<dbReference type="InterPro" id="IPR014030">
    <property type="entry name" value="Ketoacyl_synth_N"/>
</dbReference>
<feature type="region of interest" description="Disordered" evidence="7">
    <location>
        <begin position="1585"/>
        <end position="1626"/>
    </location>
</feature>
<gene>
    <name evidence="11" type="ORF">DL546_008358</name>
</gene>
<name>A0A420YEH1_9PEZI</name>
<evidence type="ECO:0000259" key="10">
    <source>
        <dbReference type="PROSITE" id="PS52019"/>
    </source>
</evidence>
<dbReference type="InterPro" id="IPR041068">
    <property type="entry name" value="HTH_51"/>
</dbReference>
<feature type="active site" description="Proton donor; for dehydratase activity" evidence="6">
    <location>
        <position position="1477"/>
    </location>
</feature>
<dbReference type="InterPro" id="IPR006162">
    <property type="entry name" value="Ppantetheine_attach_site"/>
</dbReference>
<dbReference type="OrthoDB" id="329835at2759"/>
<evidence type="ECO:0000313" key="12">
    <source>
        <dbReference type="Proteomes" id="UP000275385"/>
    </source>
</evidence>
<keyword evidence="12" id="KW-1185">Reference proteome</keyword>
<reference evidence="11 12" key="1">
    <citation type="submission" date="2018-08" db="EMBL/GenBank/DDBJ databases">
        <title>Draft genome of the lignicolous fungus Coniochaeta pulveracea.</title>
        <authorList>
            <person name="Borstlap C.J."/>
            <person name="De Witt R.N."/>
            <person name="Botha A."/>
            <person name="Volschenk H."/>
        </authorList>
    </citation>
    <scope>NUCLEOTIDE SEQUENCE [LARGE SCALE GENOMIC DNA]</scope>
    <source>
        <strain evidence="11 12">CAB683</strain>
    </source>
</reference>
<dbReference type="EMBL" id="QVQW01000015">
    <property type="protein sequence ID" value="RKU46329.1"/>
    <property type="molecule type" value="Genomic_DNA"/>
</dbReference>
<dbReference type="InterPro" id="IPR014043">
    <property type="entry name" value="Acyl_transferase_dom"/>
</dbReference>
<dbReference type="CDD" id="cd00833">
    <property type="entry name" value="PKS"/>
    <property type="match status" value="1"/>
</dbReference>
<feature type="region of interest" description="N-terminal hotdog fold" evidence="6">
    <location>
        <begin position="1258"/>
        <end position="1392"/>
    </location>
</feature>
<dbReference type="InterPro" id="IPR013217">
    <property type="entry name" value="Methyltransf_12"/>
</dbReference>
<evidence type="ECO:0000259" key="8">
    <source>
        <dbReference type="PROSITE" id="PS50075"/>
    </source>
</evidence>
<feature type="domain" description="Carrier" evidence="8">
    <location>
        <begin position="1625"/>
        <end position="1699"/>
    </location>
</feature>
<keyword evidence="1" id="KW-0596">Phosphopantetheine</keyword>
<feature type="active site" description="Proton acceptor; for dehydratase activity" evidence="6">
    <location>
        <position position="1293"/>
    </location>
</feature>
<dbReference type="SUPFAM" id="SSF53901">
    <property type="entry name" value="Thiolase-like"/>
    <property type="match status" value="1"/>
</dbReference>
<dbReference type="SMART" id="SM00827">
    <property type="entry name" value="PKS_AT"/>
    <property type="match status" value="1"/>
</dbReference>
<dbReference type="InterPro" id="IPR050444">
    <property type="entry name" value="Polyketide_Synthase"/>
</dbReference>
<feature type="compositionally biased region" description="Low complexity" evidence="7">
    <location>
        <begin position="1719"/>
        <end position="1740"/>
    </location>
</feature>
<comment type="caution">
    <text evidence="11">The sequence shown here is derived from an EMBL/GenBank/DDBJ whole genome shotgun (WGS) entry which is preliminary data.</text>
</comment>
<dbReference type="InterPro" id="IPR001227">
    <property type="entry name" value="Ac_transferase_dom_sf"/>
</dbReference>
<dbReference type="Proteomes" id="UP000275385">
    <property type="component" value="Unassembled WGS sequence"/>
</dbReference>
<dbReference type="InterPro" id="IPR013120">
    <property type="entry name" value="FAR_NAD-bd"/>
</dbReference>
<dbReference type="InterPro" id="IPR036291">
    <property type="entry name" value="NAD(P)-bd_dom_sf"/>
</dbReference>
<feature type="domain" description="Ketosynthase family 3 (KS3)" evidence="9">
    <location>
        <begin position="347"/>
        <end position="758"/>
    </location>
</feature>
<dbReference type="GO" id="GO:0044550">
    <property type="term" value="P:secondary metabolite biosynthetic process"/>
    <property type="evidence" value="ECO:0007669"/>
    <property type="project" value="UniProtKB-ARBA"/>
</dbReference>
<dbReference type="InterPro" id="IPR020806">
    <property type="entry name" value="PKS_PP-bd"/>
</dbReference>
<dbReference type="SUPFAM" id="SSF52151">
    <property type="entry name" value="FabD/lysophospholipase-like"/>
    <property type="match status" value="1"/>
</dbReference>
<feature type="region of interest" description="Disordered" evidence="7">
    <location>
        <begin position="1711"/>
        <end position="1773"/>
    </location>
</feature>
<dbReference type="GO" id="GO:0016746">
    <property type="term" value="F:acyltransferase activity"/>
    <property type="evidence" value="ECO:0007669"/>
    <property type="project" value="UniProtKB-KW"/>
</dbReference>
<dbReference type="Gene3D" id="3.40.366.10">
    <property type="entry name" value="Malonyl-Coenzyme A Acyl Carrier Protein, domain 2"/>
    <property type="match status" value="2"/>
</dbReference>
<dbReference type="SUPFAM" id="SSF51735">
    <property type="entry name" value="NAD(P)-binding Rossmann-fold domains"/>
    <property type="match status" value="1"/>
</dbReference>
<dbReference type="InterPro" id="IPR029063">
    <property type="entry name" value="SAM-dependent_MTases_sf"/>
</dbReference>
<dbReference type="Gene3D" id="3.40.50.150">
    <property type="entry name" value="Vaccinia Virus protein VP39"/>
    <property type="match status" value="1"/>
</dbReference>
<sequence>MPGLSSSPATCRVLVFGPQALSFDPPAFAALRNKVTQSKSHQWILETISTLSSTWADFVRQCPKYDAGNGLASLQTLCLSFETGRFDAGHGNEGTRLDKEHIETLGFCTGFLSSLVLSVSRNEEDIKVHGANAIRLAMLIGGIVDVQGMLDDHGPAVSLATAWTSAHGSQEMERVVDDSPSAYVSVSYDEKRATVTVAEEHAEDLQRSLRDVGIIANKIGLYGRFHCPWYQDDVEEIVGFCDGRANLRLPDASSLLVSTRSNSGSGLISGGGSLHRHALHTILVEHSNWYKTFKGLCDEQTLNDRVDVMTFGPEPCVPPSIGKRLEGLQTTTKAQSEEGGSTVPRKGDDIAVVGMSIKVAGADDVGEFWDLLCSGESQHQEVPHDRIPFHSQGERKWFANLIRDHDAFDQKFFKKSAREAASTDPQQRQLLQLTYQALEHGGYFTNPDPDTNVGCYVGVCAADYENNVAGYEPNAFTATGNLKSFIAGKISHYFGWTGPGLCIDTACSSSLVAVHLACKSILSGESHAAVAAGVNVMTSPQWFQNLAAASFLSPTGQCKPFDAAADGYCRGEGIAVVYLKSVSAAIAHGDQVIGVISSSAVLQNENCTPIFVPNSPSLSNLFSRVLDQAKLEPAQITVVEAHGTGTSVGDPAEYESVKRALAAPARKRPLLLGSVKGLVGHTECASGAVSLIKTLLMIDQQGVPKQASFEVVAPNLHASAQDNIVIPTEFRKWNPNFRAALINNYGASGSNASMVVTQTPPALMGSEQPLKTASNQPVALTEYPIMICGKDVRELREYAAKLHDYLLRKTNSNTGLSISDLSFNLCRKSNPTLEQGTVFSARSTEDLSKQLSAFVGGQINNAGSMVKLSPLRPVILCFGGQISTYVGLSKAVYNTVTVFRNHINEVDRVCRALGYDSIFPTIFERSPISDPVKLQTALFASQYACAKSWMDCGVVPVAVVGHSFGELTSLCIAGILSLKDAVRMIAGRAKIIRDSWGPEKGSMLAIEGDQAAMERLLADATLASQDEGETPPTIACVNGPRSFTLAGSVKVIDLTIETITKVPTHSGLRYKRLNVTNAFHSTLVQPLMARLEEVGKGLTFHPPLIHLERAIEHPAMDNSLLTPSYVAAHMRNPVYFYQAVTRLARKHATAVWLESGSNSTITNMASRALSLPAETVHFQPLNITTDNGAQLLANATTSLWKAGLPLTFWPHHRSQTYEYANLMVPPYQFEKTRHWLALKPPKSASEEDAGVSTVEERPTGLWTFSRFDETDKSIARFKINTDTEKYLSLVSGHIIANTAPICPATLEIEIAVTAIASLNTDVTPTDFQPQVFNVENHAPIVIDSARSVWLDAKPQDAARRTWEWSIVSHGPSSTAAHITHVTGLLGFIPNNDLKAQTKFSRYERLVPYRRCQELLTCDDADDFIKGRNIYKAFGSVVDYSERFRGLQKLVGRGDESAGQVLHPRVASATWLDTVLSDCFSQVGGIWANCMTETDAGDMYIATGFENWIRSPLCGGGAETGTEKEVWDIFASHHRSSEQLIITDIFIFDPQLCTLVEVILGIKYHKIAKASMSKILSRLTAGAGTSKTVKTQESQQELPPAGETKASVAVTPASSQPTQLPTSAGPDVVGKTRALLADISGLEPDALQSDSQLADIGIDSLMAMELTRELNSLFSCTLPNEDLMTVTDFGGLVRLIQNALGVDDENDAVSLPTKADAESNDTSQGGSSSTSTSVNLTPTSSEAKRDEKSQTDGGGRSGQPDHGRPSASGEIPSSSLTLPASVVIEAFEESKRLTDKFIADYGCAGYMEQVLPRQTQLCVALTVEAFEQLGCHLRQALPGQRLKRIQHQPQHQRLTDYLYLMLEKEARLIDMDGDNIVRTAVLVPPKSSEMLLASLLEEFPDHEWANKLTYYAGSKLADVLGGRVDGIKLIFGTEEGRHLVSGLYGDSLLNKLANVQMQDVISRLASKLPRDQGPLKILELGAGTGGTTKGMAAMLSKLDIPVEYTFTDLSGSFVAAARRTFKDYPFMRFRVHDIEKEPAQDLIGTQHVIIASNAIHATHSLHESVHNVRKALRPDGFLMMLEMTEPVYWVDMIFGLFEGWWLFNDDRRHAIAHQSVWERELHGAGYGHVDWTDGHSPEVNIQRVMVALSTGPQYEREPAPPAPTRKEATMSPAARRAAVDGFVQTYTRDFTIPPSSGSSSLKPSGPLEQTVLITGASGSLGTHLVAHIAALPSVASVICLNRRSTSNAERRQISAMEDRGILLDAASNSKLRFIQTDTRKDFLGLDKPDYEGLVRSVTHIIHNAWPMSGKRALAAMEPQFQVMRNLIDLARDISLVRAQGFRCTFQLVSSIAVVGHYSLTTASTKGAVMVPEERVTVESVLPNGYGEAKYVCECMLDATLHQHPDRFRAMVVRLGQVAGSRITGYWNPAEHLAFLLKSSQTLRLLPGLDGDLCWTPLEDVAGTLADLALRPPDQDVHPVYHVDNPVRQQWSDMLPVLAQALGIPEGNVVPFKDWVRRVRSFPGVVERDNPAAMLVDFLDDNFVRMSCGGMLLDTKKSCEHSPTLAAVCPVSVDVAMRYVQVWKERGFLYS</sequence>
<evidence type="ECO:0000256" key="4">
    <source>
        <dbReference type="ARBA" id="ARBA00023268"/>
    </source>
</evidence>
<keyword evidence="3" id="KW-0808">Transferase</keyword>
<dbReference type="SUPFAM" id="SSF53335">
    <property type="entry name" value="S-adenosyl-L-methionine-dependent methyltransferases"/>
    <property type="match status" value="1"/>
</dbReference>
<dbReference type="PROSITE" id="PS00012">
    <property type="entry name" value="PHOSPHOPANTETHEINE"/>
    <property type="match status" value="1"/>
</dbReference>
<dbReference type="GO" id="GO:0031177">
    <property type="term" value="F:phosphopantetheine binding"/>
    <property type="evidence" value="ECO:0007669"/>
    <property type="project" value="InterPro"/>
</dbReference>
<dbReference type="PROSITE" id="PS52004">
    <property type="entry name" value="KS3_2"/>
    <property type="match status" value="1"/>
</dbReference>
<dbReference type="Pfam" id="PF00109">
    <property type="entry name" value="ketoacyl-synt"/>
    <property type="match status" value="1"/>
</dbReference>
<evidence type="ECO:0000259" key="9">
    <source>
        <dbReference type="PROSITE" id="PS52004"/>
    </source>
</evidence>
<evidence type="ECO:0000256" key="1">
    <source>
        <dbReference type="ARBA" id="ARBA00022450"/>
    </source>
</evidence>
<dbReference type="Gene3D" id="3.30.70.3290">
    <property type="match status" value="1"/>
</dbReference>
<dbReference type="PROSITE" id="PS52019">
    <property type="entry name" value="PKS_MFAS_DH"/>
    <property type="match status" value="1"/>
</dbReference>
<feature type="compositionally biased region" description="Polar residues" evidence="7">
    <location>
        <begin position="1585"/>
        <end position="1596"/>
    </location>
</feature>
<evidence type="ECO:0000256" key="7">
    <source>
        <dbReference type="SAM" id="MobiDB-lite"/>
    </source>
</evidence>
<dbReference type="SMART" id="SM00823">
    <property type="entry name" value="PKS_PP"/>
    <property type="match status" value="1"/>
</dbReference>
<evidence type="ECO:0000256" key="2">
    <source>
        <dbReference type="ARBA" id="ARBA00022553"/>
    </source>
</evidence>
<dbReference type="PANTHER" id="PTHR45681">
    <property type="entry name" value="POLYKETIDE SYNTHASE 44-RELATED"/>
    <property type="match status" value="1"/>
</dbReference>
<dbReference type="InterPro" id="IPR020841">
    <property type="entry name" value="PKS_Beta-ketoAc_synthase_dom"/>
</dbReference>
<dbReference type="InterPro" id="IPR014031">
    <property type="entry name" value="Ketoacyl_synth_C"/>
</dbReference>
<keyword evidence="5" id="KW-0012">Acyltransferase</keyword>
<dbReference type="STRING" id="177199.A0A420YEH1"/>
<dbReference type="Gene3D" id="3.40.47.10">
    <property type="match status" value="1"/>
</dbReference>
<dbReference type="Pfam" id="PF00550">
    <property type="entry name" value="PP-binding"/>
    <property type="match status" value="1"/>
</dbReference>
<dbReference type="Pfam" id="PF02801">
    <property type="entry name" value="Ketoacyl-synt_C"/>
    <property type="match status" value="1"/>
</dbReference>
<dbReference type="PROSITE" id="PS50075">
    <property type="entry name" value="CARRIER"/>
    <property type="match status" value="1"/>
</dbReference>
<organism evidence="11 12">
    <name type="scientific">Coniochaeta pulveracea</name>
    <dbReference type="NCBI Taxonomy" id="177199"/>
    <lineage>
        <taxon>Eukaryota</taxon>
        <taxon>Fungi</taxon>
        <taxon>Dikarya</taxon>
        <taxon>Ascomycota</taxon>
        <taxon>Pezizomycotina</taxon>
        <taxon>Sordariomycetes</taxon>
        <taxon>Sordariomycetidae</taxon>
        <taxon>Coniochaetales</taxon>
        <taxon>Coniochaetaceae</taxon>
        <taxon>Coniochaeta</taxon>
    </lineage>
</organism>
<evidence type="ECO:0000313" key="11">
    <source>
        <dbReference type="EMBL" id="RKU46329.1"/>
    </source>
</evidence>
<dbReference type="InterPro" id="IPR049900">
    <property type="entry name" value="PKS_mFAS_DH"/>
</dbReference>
<accession>A0A420YEH1</accession>
<dbReference type="InterPro" id="IPR036736">
    <property type="entry name" value="ACP-like_sf"/>
</dbReference>
<dbReference type="Pfam" id="PF18558">
    <property type="entry name" value="HTH_51"/>
    <property type="match status" value="1"/>
</dbReference>
<dbReference type="SMART" id="SM00825">
    <property type="entry name" value="PKS_KS"/>
    <property type="match status" value="1"/>
</dbReference>
<dbReference type="InterPro" id="IPR042104">
    <property type="entry name" value="PKS_dehydratase_sf"/>
</dbReference>